<accession>A0A4C1YB14</accession>
<dbReference type="AlphaFoldDB" id="A0A4C1YB14"/>
<name>A0A4C1YB14_EUMVA</name>
<dbReference type="Proteomes" id="UP000299102">
    <property type="component" value="Unassembled WGS sequence"/>
</dbReference>
<keyword evidence="2" id="KW-1185">Reference proteome</keyword>
<reference evidence="1 2" key="1">
    <citation type="journal article" date="2019" name="Commun. Biol.">
        <title>The bagworm genome reveals a unique fibroin gene that provides high tensile strength.</title>
        <authorList>
            <person name="Kono N."/>
            <person name="Nakamura H."/>
            <person name="Ohtoshi R."/>
            <person name="Tomita M."/>
            <person name="Numata K."/>
            <person name="Arakawa K."/>
        </authorList>
    </citation>
    <scope>NUCLEOTIDE SEQUENCE [LARGE SCALE GENOMIC DNA]</scope>
</reference>
<gene>
    <name evidence="1" type="ORF">EVAR_49647_1</name>
</gene>
<protein>
    <submittedName>
        <fullName evidence="1">Uncharacterized protein</fullName>
    </submittedName>
</protein>
<evidence type="ECO:0000313" key="2">
    <source>
        <dbReference type="Proteomes" id="UP000299102"/>
    </source>
</evidence>
<dbReference type="EMBL" id="BGZK01001132">
    <property type="protein sequence ID" value="GBP72082.1"/>
    <property type="molecule type" value="Genomic_DNA"/>
</dbReference>
<evidence type="ECO:0000313" key="1">
    <source>
        <dbReference type="EMBL" id="GBP72082.1"/>
    </source>
</evidence>
<comment type="caution">
    <text evidence="1">The sequence shown here is derived from an EMBL/GenBank/DDBJ whole genome shotgun (WGS) entry which is preliminary data.</text>
</comment>
<sequence>MSGIPLDTRDSEQPVRDSAAYLLAIQCPFEANFTGRIGAGANDAPLILFRNADSTLGSSHPTPAHRRLLTSARRSARGCGRAAARTRLAGLELEALV</sequence>
<proteinExistence type="predicted"/>
<organism evidence="1 2">
    <name type="scientific">Eumeta variegata</name>
    <name type="common">Bagworm moth</name>
    <name type="synonym">Eumeta japonica</name>
    <dbReference type="NCBI Taxonomy" id="151549"/>
    <lineage>
        <taxon>Eukaryota</taxon>
        <taxon>Metazoa</taxon>
        <taxon>Ecdysozoa</taxon>
        <taxon>Arthropoda</taxon>
        <taxon>Hexapoda</taxon>
        <taxon>Insecta</taxon>
        <taxon>Pterygota</taxon>
        <taxon>Neoptera</taxon>
        <taxon>Endopterygota</taxon>
        <taxon>Lepidoptera</taxon>
        <taxon>Glossata</taxon>
        <taxon>Ditrysia</taxon>
        <taxon>Tineoidea</taxon>
        <taxon>Psychidae</taxon>
        <taxon>Oiketicinae</taxon>
        <taxon>Eumeta</taxon>
    </lineage>
</organism>